<dbReference type="RefSeq" id="WP_317228534.1">
    <property type="nucleotide sequence ID" value="NZ_JAWJEJ010000002.1"/>
</dbReference>
<proteinExistence type="predicted"/>
<comment type="caution">
    <text evidence="1">The sequence shown here is derived from an EMBL/GenBank/DDBJ whole genome shotgun (WGS) entry which is preliminary data.</text>
</comment>
<dbReference type="Proteomes" id="UP001273531">
    <property type="component" value="Unassembled WGS sequence"/>
</dbReference>
<evidence type="ECO:0000313" key="2">
    <source>
        <dbReference type="Proteomes" id="UP001273531"/>
    </source>
</evidence>
<reference evidence="1 2" key="1">
    <citation type="submission" date="2023-10" db="EMBL/GenBank/DDBJ databases">
        <title>Sphingomonas sp. HF-S4 16S ribosomal RNA gene Genome sequencing and assembly.</title>
        <authorList>
            <person name="Lee H."/>
        </authorList>
    </citation>
    <scope>NUCLEOTIDE SEQUENCE [LARGE SCALE GENOMIC DNA]</scope>
    <source>
        <strain evidence="1 2">HF-S4</strain>
    </source>
</reference>
<evidence type="ECO:0000313" key="1">
    <source>
        <dbReference type="EMBL" id="MDV3459392.1"/>
    </source>
</evidence>
<sequence length="461" mass="49727">MSDRAIRSVAILGGGIVGLSAAIAFARSLPQLVVTVVETPPDPAALADRLPGTTTSIHRFHAAIGLDEAALLRTGAAVPRLGLRFETWPDARWYHVHGEHGEPAGAIAFHQLWARARRAGHAEAWHLYAVAGALAEAGRFVHPQPGTPLAAFDYALRLHPERYRELLAALADQHRVTRTSGSFGGVERREDGSIAALLLADGRRVEADLYIDSSGPAAPLALDAGFDDWRATLPFDRVTLGTAPASAADPSDTIVGGAQGWQFVAPLPGQTILGRIHADAWEESVAIRPGRRRTLWVRNVLAIGDAAVGLDPLHWPNLHLAHSAIARAIELLPGRDCHPVETGEYNRRSAAEADRMRDFQALHYLRLGLPIEVPESLARILRQFERRGRFAYEDEDSLLEEIWLSALLGLGVLPKAIDPRAEAVPAGAAAAGMVAMRAALAQLPPRLPDYATYLKRSGVPT</sequence>
<accession>A0ABU3YDM4</accession>
<dbReference type="Pfam" id="PF04820">
    <property type="entry name" value="Trp_halogenase"/>
    <property type="match status" value="2"/>
</dbReference>
<dbReference type="Gene3D" id="3.50.50.60">
    <property type="entry name" value="FAD/NAD(P)-binding domain"/>
    <property type="match status" value="1"/>
</dbReference>
<protein>
    <submittedName>
        <fullName evidence="1">Tryptophan 7-halogenase</fullName>
    </submittedName>
</protein>
<dbReference type="EMBL" id="JAWJEJ010000002">
    <property type="protein sequence ID" value="MDV3459392.1"/>
    <property type="molecule type" value="Genomic_DNA"/>
</dbReference>
<name>A0ABU3YDM4_9SPHN</name>
<dbReference type="InterPro" id="IPR006905">
    <property type="entry name" value="Flavin_halogenase"/>
</dbReference>
<gene>
    <name evidence="1" type="ORF">RZN05_20530</name>
</gene>
<dbReference type="PANTHER" id="PTHR43747">
    <property type="entry name" value="FAD-BINDING PROTEIN"/>
    <property type="match status" value="1"/>
</dbReference>
<dbReference type="PANTHER" id="PTHR43747:SF4">
    <property type="entry name" value="FLAVIN-DEPENDENT TRYPTOPHAN HALOGENASE"/>
    <property type="match status" value="1"/>
</dbReference>
<dbReference type="SUPFAM" id="SSF51905">
    <property type="entry name" value="FAD/NAD(P)-binding domain"/>
    <property type="match status" value="1"/>
</dbReference>
<dbReference type="InterPro" id="IPR050816">
    <property type="entry name" value="Flavin-dep_Halogenase_NPB"/>
</dbReference>
<keyword evidence="2" id="KW-1185">Reference proteome</keyword>
<organism evidence="1 2">
    <name type="scientific">Sphingomonas agrestis</name>
    <dbReference type="NCBI Taxonomy" id="3080540"/>
    <lineage>
        <taxon>Bacteria</taxon>
        <taxon>Pseudomonadati</taxon>
        <taxon>Pseudomonadota</taxon>
        <taxon>Alphaproteobacteria</taxon>
        <taxon>Sphingomonadales</taxon>
        <taxon>Sphingomonadaceae</taxon>
        <taxon>Sphingomonas</taxon>
    </lineage>
</organism>
<dbReference type="InterPro" id="IPR036188">
    <property type="entry name" value="FAD/NAD-bd_sf"/>
</dbReference>